<dbReference type="Gene3D" id="2.60.40.10">
    <property type="entry name" value="Immunoglobulins"/>
    <property type="match status" value="3"/>
</dbReference>
<organism evidence="2 3">
    <name type="scientific">Mugilogobius chulae</name>
    <name type="common">yellowstripe goby</name>
    <dbReference type="NCBI Taxonomy" id="88201"/>
    <lineage>
        <taxon>Eukaryota</taxon>
        <taxon>Metazoa</taxon>
        <taxon>Chordata</taxon>
        <taxon>Craniata</taxon>
        <taxon>Vertebrata</taxon>
        <taxon>Euteleostomi</taxon>
        <taxon>Actinopterygii</taxon>
        <taxon>Neopterygii</taxon>
        <taxon>Teleostei</taxon>
        <taxon>Neoteleostei</taxon>
        <taxon>Acanthomorphata</taxon>
        <taxon>Gobiaria</taxon>
        <taxon>Gobiiformes</taxon>
        <taxon>Gobioidei</taxon>
        <taxon>Gobiidae</taxon>
        <taxon>Gobionellinae</taxon>
        <taxon>Mugilogobius</taxon>
    </lineage>
</organism>
<dbReference type="Proteomes" id="UP001460270">
    <property type="component" value="Unassembled WGS sequence"/>
</dbReference>
<dbReference type="EMBL" id="JBBPFD010000712">
    <property type="protein sequence ID" value="KAK7877216.1"/>
    <property type="molecule type" value="Genomic_DNA"/>
</dbReference>
<dbReference type="CDD" id="cd00099">
    <property type="entry name" value="IgV"/>
    <property type="match status" value="1"/>
</dbReference>
<comment type="caution">
    <text evidence="2">The sequence shown here is derived from an EMBL/GenBank/DDBJ whole genome shotgun (WGS) entry which is preliminary data.</text>
</comment>
<dbReference type="InterPro" id="IPR013106">
    <property type="entry name" value="Ig_V-set"/>
</dbReference>
<keyword evidence="3" id="KW-1185">Reference proteome</keyword>
<dbReference type="PANTHER" id="PTHR46013:SF4">
    <property type="entry name" value="B-CELL RECEPTOR CD22-RELATED"/>
    <property type="match status" value="1"/>
</dbReference>
<dbReference type="InterPro" id="IPR007110">
    <property type="entry name" value="Ig-like_dom"/>
</dbReference>
<dbReference type="InterPro" id="IPR003599">
    <property type="entry name" value="Ig_sub"/>
</dbReference>
<sequence length="341" mass="37544">MRLSGPDPDMTVLSPDVSGPVDSGDSVDLQCWVQTQNIQCFEEHKVWWFRSGLDQSGPALVYTQRNSSGQCDRSTEGPAPHKCLYTFSKSMSPSDAGTYHCAVAACGLMLLEMETQSLSQTYGAGETVTLSCPRSFKPIETPTLHWIRVLSGNSPEFLGGTYSFEYKGANNTPRTITKQGDGTFDLIIQQSDLTDTGFYYCVKVQRLKMDLQFGIFLKLKDPDPDMTVQSPDVSGPVDSGDSVDLQCWVQTQNTQCFQEHMVWWFRSGLDQSGPALVYTQRNSSGQCDRSTEGPAPHKCLYTFSKSMSPSDAGTYHCAVAACGLMLFGNGNTVTDKGRERL</sequence>
<evidence type="ECO:0000313" key="2">
    <source>
        <dbReference type="EMBL" id="KAK7877216.1"/>
    </source>
</evidence>
<protein>
    <recommendedName>
        <fullName evidence="1">Ig-like domain-containing protein</fullName>
    </recommendedName>
</protein>
<feature type="domain" description="Ig-like" evidence="1">
    <location>
        <begin position="125"/>
        <end position="201"/>
    </location>
</feature>
<feature type="domain" description="Ig-like" evidence="1">
    <location>
        <begin position="8"/>
        <end position="119"/>
    </location>
</feature>
<proteinExistence type="predicted"/>
<dbReference type="SMART" id="SM00409">
    <property type="entry name" value="IG"/>
    <property type="match status" value="3"/>
</dbReference>
<name>A0AAW0MG77_9GOBI</name>
<dbReference type="PROSITE" id="PS50835">
    <property type="entry name" value="IG_LIKE"/>
    <property type="match status" value="3"/>
</dbReference>
<dbReference type="PANTHER" id="PTHR46013">
    <property type="entry name" value="VASCULAR CELL ADHESION MOLECULE 1"/>
    <property type="match status" value="1"/>
</dbReference>
<evidence type="ECO:0000313" key="3">
    <source>
        <dbReference type="Proteomes" id="UP001460270"/>
    </source>
</evidence>
<dbReference type="AlphaFoldDB" id="A0AAW0MG77"/>
<dbReference type="InterPro" id="IPR013783">
    <property type="entry name" value="Ig-like_fold"/>
</dbReference>
<feature type="domain" description="Ig-like" evidence="1">
    <location>
        <begin position="224"/>
        <end position="334"/>
    </location>
</feature>
<dbReference type="SUPFAM" id="SSF48726">
    <property type="entry name" value="Immunoglobulin"/>
    <property type="match status" value="3"/>
</dbReference>
<reference evidence="3" key="1">
    <citation type="submission" date="2024-04" db="EMBL/GenBank/DDBJ databases">
        <title>Salinicola lusitanus LLJ914,a marine bacterium isolated from the Okinawa Trough.</title>
        <authorList>
            <person name="Li J."/>
        </authorList>
    </citation>
    <scope>NUCLEOTIDE SEQUENCE [LARGE SCALE GENOMIC DNA]</scope>
</reference>
<dbReference type="SMART" id="SM00406">
    <property type="entry name" value="IGv"/>
    <property type="match status" value="1"/>
</dbReference>
<gene>
    <name evidence="2" type="ORF">WMY93_032069</name>
</gene>
<dbReference type="InterPro" id="IPR036179">
    <property type="entry name" value="Ig-like_dom_sf"/>
</dbReference>
<evidence type="ECO:0000259" key="1">
    <source>
        <dbReference type="PROSITE" id="PS50835"/>
    </source>
</evidence>
<dbReference type="Pfam" id="PF07686">
    <property type="entry name" value="V-set"/>
    <property type="match status" value="2"/>
</dbReference>
<accession>A0AAW0MG77</accession>